<accession>A0A6C0LI60</accession>
<sequence length="416" mass="49295">MLQITEDTDFDTILKMEYDADDLSKLLECAKIKIIKSDDGRSLFTTDLHDTSVKHYKVRYQSRGMILDELEHKVLSFPGGSHSYFSNIKKETFKDLYNDDKYDIIEARDGTNITLYNFEGILCMGTGRSVDITNYYWSSKKTFAEMFYESAQTNKKFVEDTKLSLKDRSLRWNIPDNYCVTIGFRHHDIHQNLSDPMDIWLVKCIDKNTKTEIDIEQLANLKENKKVIDKIDYNDIIKKCNRSMYEDQEENFYGYIFHYNGSENIPIEFQKVFIPSILYKTLQHFFYSFNKNNEDNLTHHNRYIYSIFRNILYNNTSELNLLYKLNPKYKNFVRDYNSFIDRICSFTSVRIRDNNYGNDEIEIQITFVDSIIQNIKDNDNDVLTDAVATTKLINDYIRNPNNTKVLVDIYLKKLNI</sequence>
<protein>
    <submittedName>
        <fullName evidence="1">Uncharacterized protein</fullName>
    </submittedName>
</protein>
<dbReference type="AlphaFoldDB" id="A0A6C0LI60"/>
<evidence type="ECO:0000313" key="1">
    <source>
        <dbReference type="EMBL" id="QHU30656.1"/>
    </source>
</evidence>
<dbReference type="EMBL" id="MN740511">
    <property type="protein sequence ID" value="QHU30656.1"/>
    <property type="molecule type" value="Genomic_DNA"/>
</dbReference>
<reference evidence="1" key="1">
    <citation type="journal article" date="2020" name="Nature">
        <title>Giant virus diversity and host interactions through global metagenomics.</title>
        <authorList>
            <person name="Schulz F."/>
            <person name="Roux S."/>
            <person name="Paez-Espino D."/>
            <person name="Jungbluth S."/>
            <person name="Walsh D.A."/>
            <person name="Denef V.J."/>
            <person name="McMahon K.D."/>
            <person name="Konstantinidis K.T."/>
            <person name="Eloe-Fadrosh E.A."/>
            <person name="Kyrpides N.C."/>
            <person name="Woyke T."/>
        </authorList>
    </citation>
    <scope>NUCLEOTIDE SEQUENCE</scope>
    <source>
        <strain evidence="1">GVMAG-M-3300027833-19</strain>
    </source>
</reference>
<name>A0A6C0LI60_9ZZZZ</name>
<proteinExistence type="predicted"/>
<organism evidence="1">
    <name type="scientific">viral metagenome</name>
    <dbReference type="NCBI Taxonomy" id="1070528"/>
    <lineage>
        <taxon>unclassified sequences</taxon>
        <taxon>metagenomes</taxon>
        <taxon>organismal metagenomes</taxon>
    </lineage>
</organism>